<evidence type="ECO:0000256" key="1">
    <source>
        <dbReference type="ARBA" id="ARBA00012997"/>
    </source>
</evidence>
<dbReference type="Gene3D" id="3.60.10.10">
    <property type="entry name" value="Endonuclease/exonuclease/phosphatase"/>
    <property type="match status" value="1"/>
</dbReference>
<evidence type="ECO:0000259" key="5">
    <source>
        <dbReference type="Pfam" id="PF22669"/>
    </source>
</evidence>
<evidence type="ECO:0000256" key="2">
    <source>
        <dbReference type="ARBA" id="ARBA00022801"/>
    </source>
</evidence>
<accession>A0A2J8J1L8</accession>
<comment type="caution">
    <text evidence="6">The sequence shown here is derived from an EMBL/GenBank/DDBJ whole genome shotgun (WGS) entry which is preliminary data.</text>
</comment>
<proteinExistence type="inferred from homology"/>
<dbReference type="EC" id="3.1.3.56" evidence="1"/>
<dbReference type="PANTHER" id="PTHR12997:SF2">
    <property type="entry name" value="INOSITOL POLYPHOSPHATE-5-PHOSPHATASE A"/>
    <property type="match status" value="1"/>
</dbReference>
<feature type="non-terminal residue" evidence="6">
    <location>
        <position position="1"/>
    </location>
</feature>
<feature type="region of interest" description="Disordered" evidence="4">
    <location>
        <begin position="85"/>
        <end position="104"/>
    </location>
</feature>
<feature type="domain" description="Inositol polyphosphate-related phosphatase" evidence="5">
    <location>
        <begin position="2"/>
        <end position="72"/>
    </location>
</feature>
<reference evidence="6 7" key="1">
    <citation type="submission" date="2017-12" db="EMBL/GenBank/DDBJ databases">
        <title>High-resolution comparative analysis of great ape genomes.</title>
        <authorList>
            <person name="Pollen A."/>
            <person name="Hastie A."/>
            <person name="Hormozdiari F."/>
            <person name="Dougherty M."/>
            <person name="Liu R."/>
            <person name="Chaisson M."/>
            <person name="Hoppe E."/>
            <person name="Hill C."/>
            <person name="Pang A."/>
            <person name="Hillier L."/>
            <person name="Baker C."/>
            <person name="Armstrong J."/>
            <person name="Shendure J."/>
            <person name="Paten B."/>
            <person name="Wilson R."/>
            <person name="Chao H."/>
            <person name="Schneider V."/>
            <person name="Ventura M."/>
            <person name="Kronenberg Z."/>
            <person name="Murali S."/>
            <person name="Gordon D."/>
            <person name="Cantsilieris S."/>
            <person name="Munson K."/>
            <person name="Nelson B."/>
            <person name="Raja A."/>
            <person name="Underwood J."/>
            <person name="Diekhans M."/>
            <person name="Fiddes I."/>
            <person name="Haussler D."/>
            <person name="Eichler E."/>
        </authorList>
    </citation>
    <scope>NUCLEOTIDE SEQUENCE [LARGE SCALE GENOMIC DNA]</scope>
    <source>
        <strain evidence="6">Yerkes chimp pedigree #C0471</strain>
    </source>
</reference>
<evidence type="ECO:0000256" key="4">
    <source>
        <dbReference type="SAM" id="MobiDB-lite"/>
    </source>
</evidence>
<dbReference type="EMBL" id="NBAG03000537">
    <property type="protein sequence ID" value="PNI16662.1"/>
    <property type="molecule type" value="Genomic_DNA"/>
</dbReference>
<dbReference type="InterPro" id="IPR036691">
    <property type="entry name" value="Endo/exonu/phosph_ase_sf"/>
</dbReference>
<protein>
    <recommendedName>
        <fullName evidence="1">inositol-polyphosphate 5-phosphatase</fullName>
        <ecNumber evidence="1">3.1.3.56</ecNumber>
    </recommendedName>
</protein>
<dbReference type="SUPFAM" id="SSF56219">
    <property type="entry name" value="DNase I-like"/>
    <property type="match status" value="1"/>
</dbReference>
<comment type="similarity">
    <text evidence="3">Belongs to the inositol 1,4,5-trisphosphate 5-phosphatase type I family.</text>
</comment>
<sequence>LDISFPPSYPYSEDARQGEQYMNTRCPAWCDRILMSPSAKELVLRSESEEKVVTYDHIGPNVCMGDHKPVFLAFRIMPGAGKRCQRHERTLREPPCSRGPNTHS</sequence>
<dbReference type="GO" id="GO:0004445">
    <property type="term" value="F:inositol-polyphosphate 5-phosphatase activity"/>
    <property type="evidence" value="ECO:0007669"/>
    <property type="project" value="UniProtKB-EC"/>
</dbReference>
<evidence type="ECO:0000313" key="7">
    <source>
        <dbReference type="Proteomes" id="UP000236370"/>
    </source>
</evidence>
<keyword evidence="2" id="KW-0378">Hydrolase</keyword>
<evidence type="ECO:0000313" key="6">
    <source>
        <dbReference type="EMBL" id="PNI16662.1"/>
    </source>
</evidence>
<dbReference type="InterPro" id="IPR039737">
    <property type="entry name" value="INPP5A"/>
</dbReference>
<dbReference type="Pfam" id="PF22669">
    <property type="entry name" value="Exo_endo_phos2"/>
    <property type="match status" value="1"/>
</dbReference>
<dbReference type="GO" id="GO:0046856">
    <property type="term" value="P:phosphatidylinositol dephosphorylation"/>
    <property type="evidence" value="ECO:0007669"/>
    <property type="project" value="InterPro"/>
</dbReference>
<dbReference type="InterPro" id="IPR000300">
    <property type="entry name" value="IPPc"/>
</dbReference>
<organism evidence="6 7">
    <name type="scientific">Pan troglodytes</name>
    <name type="common">Chimpanzee</name>
    <dbReference type="NCBI Taxonomy" id="9598"/>
    <lineage>
        <taxon>Eukaryota</taxon>
        <taxon>Metazoa</taxon>
        <taxon>Chordata</taxon>
        <taxon>Craniata</taxon>
        <taxon>Vertebrata</taxon>
        <taxon>Euteleostomi</taxon>
        <taxon>Mammalia</taxon>
        <taxon>Eutheria</taxon>
        <taxon>Euarchontoglires</taxon>
        <taxon>Primates</taxon>
        <taxon>Haplorrhini</taxon>
        <taxon>Catarrhini</taxon>
        <taxon>Hominidae</taxon>
        <taxon>Pan</taxon>
    </lineage>
</organism>
<gene>
    <name evidence="6" type="ORF">CK820_G0051386</name>
</gene>
<dbReference type="AlphaFoldDB" id="A0A2J8J1L8"/>
<evidence type="ECO:0000256" key="3">
    <source>
        <dbReference type="ARBA" id="ARBA00023599"/>
    </source>
</evidence>
<name>A0A2J8J1L8_PANTR</name>
<dbReference type="PANTHER" id="PTHR12997">
    <property type="entry name" value="TYPE I INOSITOL-1,4,5-TRISPHOSPHATE 5-PHOSPHATASE"/>
    <property type="match status" value="1"/>
</dbReference>
<dbReference type="Proteomes" id="UP000236370">
    <property type="component" value="Unassembled WGS sequence"/>
</dbReference>